<reference evidence="2 3" key="1">
    <citation type="journal article" date="2009" name="J. Bacteriol.">
        <title>Genome sequences of three Agrobacterium biovars help elucidate the evolution of multichromosome genomes in bacteria.</title>
        <authorList>
            <person name="Slater S.C."/>
            <person name="Goldman B.S."/>
            <person name="Goodner B."/>
            <person name="Setubal J.C."/>
            <person name="Farrand S.K."/>
            <person name="Nester E.W."/>
            <person name="Burr T.J."/>
            <person name="Banta L."/>
            <person name="Dickerman A.W."/>
            <person name="Paulsen I."/>
            <person name="Otten L."/>
            <person name="Suen G."/>
            <person name="Welch R."/>
            <person name="Almeida N.F."/>
            <person name="Arnold F."/>
            <person name="Burton O.T."/>
            <person name="Du Z."/>
            <person name="Ewing A."/>
            <person name="Godsy E."/>
            <person name="Heisel S."/>
            <person name="Houmiel K.L."/>
            <person name="Jhaveri J."/>
            <person name="Lu J."/>
            <person name="Miller N.M."/>
            <person name="Norton S."/>
            <person name="Chen Q."/>
            <person name="Phoolcharoen W."/>
            <person name="Ohlin V."/>
            <person name="Ondrusek D."/>
            <person name="Pride N."/>
            <person name="Stricklin S.L."/>
            <person name="Sun J."/>
            <person name="Wheeler C."/>
            <person name="Wilson L."/>
            <person name="Zhu H."/>
            <person name="Wood D.W."/>
        </authorList>
    </citation>
    <scope>NUCLEOTIDE SEQUENCE [LARGE SCALE GENOMIC DNA]</scope>
    <source>
        <strain evidence="3">K84 / ATCC BAA-868</strain>
        <plasmid evidence="2 3">pAtK84c</plasmid>
    </source>
</reference>
<organism evidence="2 3">
    <name type="scientific">Rhizobium rhizogenes (strain K84 / ATCC BAA-868)</name>
    <name type="common">Agrobacterium radiobacter</name>
    <dbReference type="NCBI Taxonomy" id="311403"/>
    <lineage>
        <taxon>Bacteria</taxon>
        <taxon>Pseudomonadati</taxon>
        <taxon>Pseudomonadota</taxon>
        <taxon>Alphaproteobacteria</taxon>
        <taxon>Hyphomicrobiales</taxon>
        <taxon>Rhizobiaceae</taxon>
        <taxon>Rhizobium/Agrobacterium group</taxon>
        <taxon>Rhizobium</taxon>
    </lineage>
</organism>
<evidence type="ECO:0000259" key="1">
    <source>
        <dbReference type="Pfam" id="PF13577"/>
    </source>
</evidence>
<keyword evidence="2" id="KW-0614">Plasmid</keyword>
<evidence type="ECO:0000313" key="2">
    <source>
        <dbReference type="EMBL" id="ACM31326.1"/>
    </source>
</evidence>
<gene>
    <name evidence="2" type="ordered locus">Arad_12335</name>
</gene>
<protein>
    <recommendedName>
        <fullName evidence="1">SnoaL-like domain-containing protein</fullName>
    </recommendedName>
</protein>
<dbReference type="Proteomes" id="UP000001600">
    <property type="component" value="Plasmid pAtK84c"/>
</dbReference>
<name>B9JQA7_RHIR8</name>
<proteinExistence type="predicted"/>
<dbReference type="InterPro" id="IPR032710">
    <property type="entry name" value="NTF2-like_dom_sf"/>
</dbReference>
<dbReference type="SUPFAM" id="SSF54427">
    <property type="entry name" value="NTF2-like"/>
    <property type="match status" value="1"/>
</dbReference>
<sequence length="265" mass="29544">MQTTQSRLIIPAGERALAMWEVQNLMSRHEYYHAAGMNLEEVDALWVARHGPNATTATFASPVWVMNGIETIRRAYGEENQRNREKALKALAGIDLKIKDVPENYGAGHEWAMHTSTTPVIEVAGDGETAKGVWYSPGLGLETKFKGGKIGLNASMFWEKYAGDFINEDGVWKIWHLQMAYDLVPGLPQEMVDPIMLALGDMADTGPVEAAREAGERMSGALPPGFSQPVYSYPVYSPQRPGIMYPRLPEPYYTFSETFSYCNSR</sequence>
<evidence type="ECO:0000313" key="3">
    <source>
        <dbReference type="Proteomes" id="UP000001600"/>
    </source>
</evidence>
<dbReference type="Pfam" id="PF13577">
    <property type="entry name" value="SnoaL_4"/>
    <property type="match status" value="1"/>
</dbReference>
<feature type="domain" description="SnoaL-like" evidence="1">
    <location>
        <begin position="15"/>
        <end position="177"/>
    </location>
</feature>
<accession>B9JQA7</accession>
<dbReference type="RefSeq" id="WP_012653318.1">
    <property type="nucleotide sequence ID" value="NC_011987.1"/>
</dbReference>
<dbReference type="EMBL" id="CP000631">
    <property type="protein sequence ID" value="ACM31326.1"/>
    <property type="molecule type" value="Genomic_DNA"/>
</dbReference>
<dbReference type="Gene3D" id="3.10.450.50">
    <property type="match status" value="1"/>
</dbReference>
<dbReference type="InterPro" id="IPR037401">
    <property type="entry name" value="SnoaL-like"/>
</dbReference>
<dbReference type="KEGG" id="ara:Arad_12335"/>
<dbReference type="HOGENOM" id="CLU_1248876_0_0_5"/>
<geneLocation type="plasmid" evidence="2 3">
    <name>pAtK84c</name>
</geneLocation>
<dbReference type="AlphaFoldDB" id="B9JQA7"/>